<gene>
    <name evidence="2" type="ORF">GDO86_012663</name>
</gene>
<comment type="caution">
    <text evidence="2">The sequence shown here is derived from an EMBL/GenBank/DDBJ whole genome shotgun (WGS) entry which is preliminary data.</text>
</comment>
<dbReference type="AlphaFoldDB" id="A0A8T2IN32"/>
<reference evidence="2" key="1">
    <citation type="thesis" date="2020" institute="ProQuest LLC" country="789 East Eisenhower Parkway, Ann Arbor, MI, USA">
        <title>Comparative Genomics and Chromosome Evolution.</title>
        <authorList>
            <person name="Mudd A.B."/>
        </authorList>
    </citation>
    <scope>NUCLEOTIDE SEQUENCE</scope>
    <source>
        <strain evidence="2">Female2</strain>
        <tissue evidence="2">Blood</tissue>
    </source>
</reference>
<dbReference type="GO" id="GO:0000139">
    <property type="term" value="C:Golgi membrane"/>
    <property type="evidence" value="ECO:0007669"/>
    <property type="project" value="InterPro"/>
</dbReference>
<feature type="compositionally biased region" description="Basic and acidic residues" evidence="1">
    <location>
        <begin position="238"/>
        <end position="257"/>
    </location>
</feature>
<organism evidence="2 3">
    <name type="scientific">Hymenochirus boettgeri</name>
    <name type="common">Congo dwarf clawed frog</name>
    <dbReference type="NCBI Taxonomy" id="247094"/>
    <lineage>
        <taxon>Eukaryota</taxon>
        <taxon>Metazoa</taxon>
        <taxon>Chordata</taxon>
        <taxon>Craniata</taxon>
        <taxon>Vertebrata</taxon>
        <taxon>Euteleostomi</taxon>
        <taxon>Amphibia</taxon>
        <taxon>Batrachia</taxon>
        <taxon>Anura</taxon>
        <taxon>Pipoidea</taxon>
        <taxon>Pipidae</taxon>
        <taxon>Pipinae</taxon>
        <taxon>Hymenochirus</taxon>
    </lineage>
</organism>
<feature type="compositionally biased region" description="Basic and acidic residues" evidence="1">
    <location>
        <begin position="278"/>
        <end position="298"/>
    </location>
</feature>
<proteinExistence type="predicted"/>
<dbReference type="Proteomes" id="UP000812440">
    <property type="component" value="Chromosome 7"/>
</dbReference>
<dbReference type="PANTHER" id="PTHR22909:SF23">
    <property type="entry name" value="GOLGI INTEGRAL MEMBRANE PROTEIN 4-LIKE"/>
    <property type="match status" value="1"/>
</dbReference>
<evidence type="ECO:0000313" key="2">
    <source>
        <dbReference type="EMBL" id="KAG8434365.1"/>
    </source>
</evidence>
<sequence>MRQKALGSEKFPYRPVHLQRDSALLQNQSPTVEMNVHVSQTQNDSSNHLVRLTRMVNSLQIPKETETQHDILQAYHPQDSVVGNYIINNFQAVQSKEWPTSNGVTGKEQVPIQSWQDIVNKVNARMTYEDNNAVAKQEINNGNLQADKWSKDPIHPPFNYRRDGNKEELEMDAGMIDREVNLQPEKQHVVQDALVPDDPAKDPNNQGEDEFEEAEIARPEFEAKANTPKQLIPPIAVKKTEEAEETSREEPEDHYQDDQEQDIEEHGGDLDNAEDLDEYHKRADIKEKDINNKRDDYY</sequence>
<feature type="region of interest" description="Disordered" evidence="1">
    <location>
        <begin position="194"/>
        <end position="298"/>
    </location>
</feature>
<name>A0A8T2IN32_9PIPI</name>
<protein>
    <submittedName>
        <fullName evidence="2">Uncharacterized protein</fullName>
    </submittedName>
</protein>
<dbReference type="InterPro" id="IPR042336">
    <property type="entry name" value="GOLIM4"/>
</dbReference>
<accession>A0A8T2IN32</accession>
<dbReference type="PANTHER" id="PTHR22909">
    <property type="entry name" value="GOLGI INTEGRAL MEMBRANE PROTEIN 4"/>
    <property type="match status" value="1"/>
</dbReference>
<keyword evidence="3" id="KW-1185">Reference proteome</keyword>
<dbReference type="EMBL" id="JAACNH010000008">
    <property type="protein sequence ID" value="KAG8434365.1"/>
    <property type="molecule type" value="Genomic_DNA"/>
</dbReference>
<evidence type="ECO:0000256" key="1">
    <source>
        <dbReference type="SAM" id="MobiDB-lite"/>
    </source>
</evidence>
<evidence type="ECO:0000313" key="3">
    <source>
        <dbReference type="Proteomes" id="UP000812440"/>
    </source>
</evidence>
<dbReference type="OrthoDB" id="6288648at2759"/>